<gene>
    <name evidence="1" type="ORF">QUV96_10765</name>
</gene>
<name>A0ABT7UEQ1_9FIRM</name>
<proteinExistence type="predicted"/>
<dbReference type="InterPro" id="IPR020296">
    <property type="entry name" value="Spore_Cse60"/>
</dbReference>
<reference evidence="1 2" key="3">
    <citation type="submission" date="2023-06" db="EMBL/GenBank/DDBJ databases">
        <authorList>
            <person name="Zeman M."/>
            <person name="Kubasova T."/>
            <person name="Jahodarova E."/>
            <person name="Nykrynova M."/>
            <person name="Rychlik I."/>
        </authorList>
    </citation>
    <scope>NUCLEOTIDE SEQUENCE [LARGE SCALE GENOMIC DNA]</scope>
    <source>
        <strain evidence="1 2">ET39</strain>
    </source>
</reference>
<evidence type="ECO:0000313" key="1">
    <source>
        <dbReference type="EMBL" id="MDM8158107.1"/>
    </source>
</evidence>
<dbReference type="RefSeq" id="WP_289608533.1">
    <property type="nucleotide sequence ID" value="NZ_JAUDCG010000077.1"/>
</dbReference>
<dbReference type="Pfam" id="PF10957">
    <property type="entry name" value="Spore_Cse60"/>
    <property type="match status" value="1"/>
</dbReference>
<reference evidence="1 2" key="1">
    <citation type="submission" date="2023-06" db="EMBL/GenBank/DDBJ databases">
        <title>Identification and characterization of horizontal gene transfer across gut microbiota members of farm animals based on homology search.</title>
        <authorList>
            <person name="Schwarzerova J."/>
            <person name="Nykrynova M."/>
            <person name="Jureckova K."/>
            <person name="Cejkova D."/>
            <person name="Rychlik I."/>
        </authorList>
    </citation>
    <scope>NUCLEOTIDE SEQUENCE [LARGE SCALE GENOMIC DNA]</scope>
    <source>
        <strain evidence="1 2">ET39</strain>
    </source>
</reference>
<protein>
    <submittedName>
        <fullName evidence="1">Sporulation protein Cse60</fullName>
    </submittedName>
</protein>
<reference evidence="2" key="2">
    <citation type="submission" date="2023-06" db="EMBL/GenBank/DDBJ databases">
        <title>Identification and characterization of horizontal gene transfer across gut microbiota members of farm animals based on homology search.</title>
        <authorList>
            <person name="Zeman M."/>
            <person name="Kubasova T."/>
            <person name="Jahodarova E."/>
            <person name="Nykrynova M."/>
            <person name="Rychlik I."/>
        </authorList>
    </citation>
    <scope>NUCLEOTIDE SEQUENCE [LARGE SCALE GENOMIC DNA]</scope>
    <source>
        <strain evidence="2">ET39</strain>
    </source>
</reference>
<dbReference type="Proteomes" id="UP001529340">
    <property type="component" value="Unassembled WGS sequence"/>
</dbReference>
<keyword evidence="2" id="KW-1185">Reference proteome</keyword>
<dbReference type="EMBL" id="JAUDCG010000077">
    <property type="protein sequence ID" value="MDM8158107.1"/>
    <property type="molecule type" value="Genomic_DNA"/>
</dbReference>
<accession>A0ABT7UEQ1</accession>
<evidence type="ECO:0000313" key="2">
    <source>
        <dbReference type="Proteomes" id="UP001529340"/>
    </source>
</evidence>
<comment type="caution">
    <text evidence="1">The sequence shown here is derived from an EMBL/GenBank/DDBJ whole genome shotgun (WGS) entry which is preliminary data.</text>
</comment>
<organism evidence="1 2">
    <name type="scientific">Amedibacillus dolichus</name>
    <dbReference type="NCBI Taxonomy" id="31971"/>
    <lineage>
        <taxon>Bacteria</taxon>
        <taxon>Bacillati</taxon>
        <taxon>Bacillota</taxon>
        <taxon>Erysipelotrichia</taxon>
        <taxon>Erysipelotrichales</taxon>
        <taxon>Erysipelotrichaceae</taxon>
        <taxon>Amedibacillus</taxon>
    </lineage>
</organism>
<sequence length="74" mass="8675">MQVKLFDEEHELDLEDAINAFLNRHPQIDVCSIQFQTSCAFQQEEQIFCFSAMIVYENKRPLADHTNGVEVKDR</sequence>